<sequence>MGRHWANKAAFKSKASASNRLHYRSYHRSEPRSLNRNCKVMRRGYGPGLTEVEELALQVRPRGSSHRIELQHSDGVDKASRRSNEDCQLLLELDFADNDNQASRRSYASEGCETVTSQPSASTEGKPLKQVAVAIHLVGKKSRASVHGQTETRILQDTDYDHVARRHRHVKLHTCTISDGGVARMTQNPPYGNFILDAGGVEEVDVPKEEHAALAQGHDGSADTLIDATHVKPPTNLMQERLPIMVSAASTRPSSDYSYPLLFSARPTYKISVVTDSVKVIQDSVGRDLSIYGPDSRAVAYKPQRKSRWDSQQHTVYVLMNLSNDDDNSESDDEIESDRG</sequence>
<reference evidence="1" key="1">
    <citation type="submission" date="2023-07" db="EMBL/GenBank/DDBJ databases">
        <title>Black Yeasts Isolated from many extreme environments.</title>
        <authorList>
            <person name="Coleine C."/>
            <person name="Stajich J.E."/>
            <person name="Selbmann L."/>
        </authorList>
    </citation>
    <scope>NUCLEOTIDE SEQUENCE</scope>
    <source>
        <strain evidence="1">CCFEE 5714</strain>
    </source>
</reference>
<gene>
    <name evidence="1" type="ORF">LTR37_008958</name>
</gene>
<dbReference type="Proteomes" id="UP001281147">
    <property type="component" value="Unassembled WGS sequence"/>
</dbReference>
<keyword evidence="2" id="KW-1185">Reference proteome</keyword>
<dbReference type="EMBL" id="JAUTXU010000068">
    <property type="protein sequence ID" value="KAK3712694.1"/>
    <property type="molecule type" value="Genomic_DNA"/>
</dbReference>
<organism evidence="1 2">
    <name type="scientific">Vermiconidia calcicola</name>
    <dbReference type="NCBI Taxonomy" id="1690605"/>
    <lineage>
        <taxon>Eukaryota</taxon>
        <taxon>Fungi</taxon>
        <taxon>Dikarya</taxon>
        <taxon>Ascomycota</taxon>
        <taxon>Pezizomycotina</taxon>
        <taxon>Dothideomycetes</taxon>
        <taxon>Dothideomycetidae</taxon>
        <taxon>Mycosphaerellales</taxon>
        <taxon>Extremaceae</taxon>
        <taxon>Vermiconidia</taxon>
    </lineage>
</organism>
<evidence type="ECO:0000313" key="1">
    <source>
        <dbReference type="EMBL" id="KAK3712694.1"/>
    </source>
</evidence>
<protein>
    <submittedName>
        <fullName evidence="1">Uncharacterized protein</fullName>
    </submittedName>
</protein>
<proteinExistence type="predicted"/>
<name>A0ACC3N9L5_9PEZI</name>
<evidence type="ECO:0000313" key="2">
    <source>
        <dbReference type="Proteomes" id="UP001281147"/>
    </source>
</evidence>
<comment type="caution">
    <text evidence="1">The sequence shown here is derived from an EMBL/GenBank/DDBJ whole genome shotgun (WGS) entry which is preliminary data.</text>
</comment>
<accession>A0ACC3N9L5</accession>